<evidence type="ECO:0000256" key="1">
    <source>
        <dbReference type="SAM" id="MobiDB-lite"/>
    </source>
</evidence>
<dbReference type="SUPFAM" id="SSF48097">
    <property type="entry name" value="Regulator of G-protein signaling, RGS"/>
    <property type="match status" value="1"/>
</dbReference>
<feature type="domain" description="RGS" evidence="2">
    <location>
        <begin position="267"/>
        <end position="383"/>
    </location>
</feature>
<dbReference type="PANTHER" id="PTHR10845:SF242">
    <property type="entry name" value="NOVEL PROTEIN SIMILAR TO VERTEBRATE REGULATOR OF G-PROTEIN SIGNALLING FAMILY"/>
    <property type="match status" value="1"/>
</dbReference>
<dbReference type="PRINTS" id="PR01301">
    <property type="entry name" value="RGSPROTEIN"/>
</dbReference>
<reference evidence="3" key="3">
    <citation type="submission" date="2025-09" db="UniProtKB">
        <authorList>
            <consortium name="Ensembl"/>
        </authorList>
    </citation>
    <scope>IDENTIFICATION</scope>
</reference>
<organism evidence="3 4">
    <name type="scientific">Gasterosteus aculeatus aculeatus</name>
    <name type="common">three-spined stickleback</name>
    <dbReference type="NCBI Taxonomy" id="481459"/>
    <lineage>
        <taxon>Eukaryota</taxon>
        <taxon>Metazoa</taxon>
        <taxon>Chordata</taxon>
        <taxon>Craniata</taxon>
        <taxon>Vertebrata</taxon>
        <taxon>Euteleostomi</taxon>
        <taxon>Actinopterygii</taxon>
        <taxon>Neopterygii</taxon>
        <taxon>Teleostei</taxon>
        <taxon>Neoteleostei</taxon>
        <taxon>Acanthomorphata</taxon>
        <taxon>Eupercaria</taxon>
        <taxon>Perciformes</taxon>
        <taxon>Cottioidei</taxon>
        <taxon>Gasterosteales</taxon>
        <taxon>Gasterosteidae</taxon>
        <taxon>Gasterosteus</taxon>
    </lineage>
</organism>
<name>A0AAQ4QPW6_GASAC</name>
<dbReference type="SMART" id="SM00315">
    <property type="entry name" value="RGS"/>
    <property type="match status" value="1"/>
</dbReference>
<evidence type="ECO:0000313" key="4">
    <source>
        <dbReference type="Proteomes" id="UP000007635"/>
    </source>
</evidence>
<feature type="compositionally biased region" description="Polar residues" evidence="1">
    <location>
        <begin position="212"/>
        <end position="231"/>
    </location>
</feature>
<dbReference type="Ensembl" id="ENSGACT00000075009.1">
    <property type="protein sequence ID" value="ENSGACP00000052547.1"/>
    <property type="gene ID" value="ENSGACG00000029205.1"/>
</dbReference>
<dbReference type="AlphaFoldDB" id="A0AAQ4QPW6"/>
<dbReference type="FunFam" id="1.10.167.10:FF:000001">
    <property type="entry name" value="Putative regulator of g-protein signaling 12"/>
    <property type="match status" value="1"/>
</dbReference>
<dbReference type="RefSeq" id="XP_040045130.1">
    <property type="nucleotide sequence ID" value="XM_040189196.1"/>
</dbReference>
<dbReference type="RefSeq" id="XP_040045131.1">
    <property type="nucleotide sequence ID" value="XM_040189197.1"/>
</dbReference>
<proteinExistence type="predicted"/>
<evidence type="ECO:0000259" key="2">
    <source>
        <dbReference type="PROSITE" id="PS50132"/>
    </source>
</evidence>
<feature type="compositionally biased region" description="Polar residues" evidence="1">
    <location>
        <begin position="180"/>
        <end position="194"/>
    </location>
</feature>
<sequence>MFLIVQFSHPRSSLLYLAGFSSHLFPTLSPHLWPVLAFFLSSSPTSLRATMRRFSSEGSLLDLDFLPWKRMVLKSSDPGKNRESGTYTSHTEEDELGGSSTHPVPIIREPRASPGGARRKELNKEHSVSAENLSELEKLGKSHLGVCMIGEGCRAYSDGQLAPPAQGSTDSMEREDLHPSSPSYSSNPFRFQNRQQRKPKLSTAKLHLRSLFGQSPHSSNSNLSNTEQIDSPTERRSRLLFMRQWSQMGHSKKRKLSQEELETWAESLNALLLSQTGVSVFGAFLRSEFSEENLQFYLACEQYRNSSNNFSLQRRAKDICATYIQAGAPREVNLDSKTRDLTIQLLQAPSHASLSQAQKRIYSLLDTDCYPRFLQSEVYLSLLRDAD</sequence>
<dbReference type="PANTHER" id="PTHR10845">
    <property type="entry name" value="REGULATOR OF G PROTEIN SIGNALING"/>
    <property type="match status" value="1"/>
</dbReference>
<dbReference type="InterPro" id="IPR036305">
    <property type="entry name" value="RGS_sf"/>
</dbReference>
<feature type="region of interest" description="Disordered" evidence="1">
    <location>
        <begin position="212"/>
        <end position="233"/>
    </location>
</feature>
<dbReference type="GeneTree" id="ENSGT00940000154416"/>
<dbReference type="Gene3D" id="1.10.167.10">
    <property type="entry name" value="Regulator of G-protein Signalling 4, domain 2"/>
    <property type="match status" value="1"/>
</dbReference>
<dbReference type="PROSITE" id="PS50132">
    <property type="entry name" value="RGS"/>
    <property type="match status" value="1"/>
</dbReference>
<reference evidence="3 4" key="1">
    <citation type="journal article" date="2021" name="G3 (Bethesda)">
        <title>Improved contiguity of the threespine stickleback genome using long-read sequencing.</title>
        <authorList>
            <person name="Nath S."/>
            <person name="Shaw D.E."/>
            <person name="White M.A."/>
        </authorList>
    </citation>
    <scope>NUCLEOTIDE SEQUENCE [LARGE SCALE GENOMIC DNA]</scope>
    <source>
        <strain evidence="3 4">Lake Benthic</strain>
    </source>
</reference>
<reference evidence="3" key="2">
    <citation type="submission" date="2025-08" db="UniProtKB">
        <authorList>
            <consortium name="Ensembl"/>
        </authorList>
    </citation>
    <scope>IDENTIFICATION</scope>
</reference>
<feature type="region of interest" description="Disordered" evidence="1">
    <location>
        <begin position="159"/>
        <end position="200"/>
    </location>
</feature>
<feature type="region of interest" description="Disordered" evidence="1">
    <location>
        <begin position="76"/>
        <end position="130"/>
    </location>
</feature>
<protein>
    <recommendedName>
        <fullName evidence="2">RGS domain-containing protein</fullName>
    </recommendedName>
</protein>
<dbReference type="KEGG" id="gat:120826706"/>
<dbReference type="InterPro" id="IPR016137">
    <property type="entry name" value="RGS"/>
</dbReference>
<dbReference type="Pfam" id="PF00615">
    <property type="entry name" value="RGS"/>
    <property type="match status" value="1"/>
</dbReference>
<dbReference type="Proteomes" id="UP000007635">
    <property type="component" value="Chromosome X"/>
</dbReference>
<feature type="compositionally biased region" description="Basic and acidic residues" evidence="1">
    <location>
        <begin position="118"/>
        <end position="128"/>
    </location>
</feature>
<evidence type="ECO:0000313" key="3">
    <source>
        <dbReference type="Ensembl" id="ENSGACP00000052547.1"/>
    </source>
</evidence>
<accession>A0AAQ4QPW6</accession>
<keyword evidence="4" id="KW-1185">Reference proteome</keyword>
<dbReference type="InterPro" id="IPR044926">
    <property type="entry name" value="RGS_subdomain_2"/>
</dbReference>
<dbReference type="GeneID" id="120826706"/>